<dbReference type="InterPro" id="IPR047867">
    <property type="entry name" value="Ribosomal_uL22_bac/org-type"/>
</dbReference>
<accession>A0A5C0UFM9</accession>
<comment type="subunit">
    <text evidence="5">Part of the 50S ribosomal subunit.</text>
</comment>
<dbReference type="GO" id="GO:0006412">
    <property type="term" value="P:translation"/>
    <property type="evidence" value="ECO:0007669"/>
    <property type="project" value="InterPro"/>
</dbReference>
<gene>
    <name evidence="7" type="ORF">FZC36_00435</name>
</gene>
<evidence type="ECO:0000313" key="8">
    <source>
        <dbReference type="Proteomes" id="UP000324924"/>
    </source>
</evidence>
<proteinExistence type="inferred from homology"/>
<reference evidence="7 8" key="1">
    <citation type="submission" date="2019-08" db="EMBL/GenBank/DDBJ databases">
        <title>Highly reduced genomes of protist endosymbionts show evolutionary convergence.</title>
        <authorList>
            <person name="George E."/>
            <person name="Husnik F."/>
            <person name="Tashyreva D."/>
            <person name="Prokopchuk G."/>
            <person name="Horak A."/>
            <person name="Kwong W.K."/>
            <person name="Lukes J."/>
            <person name="Keeling P.J."/>
        </authorList>
    </citation>
    <scope>NUCLEOTIDE SEQUENCE [LARGE SCALE GENOMIC DNA]</scope>
    <source>
        <strain evidence="7">1604HC</strain>
    </source>
</reference>
<evidence type="ECO:0000256" key="1">
    <source>
        <dbReference type="ARBA" id="ARBA00009451"/>
    </source>
</evidence>
<dbReference type="PANTHER" id="PTHR13501:SF8">
    <property type="entry name" value="LARGE RIBOSOMAL SUBUNIT PROTEIN UL22M"/>
    <property type="match status" value="1"/>
</dbReference>
<dbReference type="AlphaFoldDB" id="A0A5C0UFM9"/>
<dbReference type="EMBL" id="CP043314">
    <property type="protein sequence ID" value="QEK38906.1"/>
    <property type="molecule type" value="Genomic_DNA"/>
</dbReference>
<evidence type="ECO:0000256" key="4">
    <source>
        <dbReference type="RuleBase" id="RU004005"/>
    </source>
</evidence>
<sequence length="113" mass="12345">MINKEIISYAKSSMHGKAFKLSLIAKRVRRGNANLASARLAYYPGKYALALKKTIDSAVANAKQKGASSDLIIDSIDVGIGTYAKRIEIKGRGRVGSKYKAHCNFIVRLVESK</sequence>
<dbReference type="PANTHER" id="PTHR13501">
    <property type="entry name" value="CHLOROPLAST 50S RIBOSOMAL PROTEIN L22-RELATED"/>
    <property type="match status" value="1"/>
</dbReference>
<dbReference type="InterPro" id="IPR001063">
    <property type="entry name" value="Ribosomal_uL22"/>
</dbReference>
<dbReference type="InterPro" id="IPR036394">
    <property type="entry name" value="Ribosomal_uL22_sf"/>
</dbReference>
<keyword evidence="5" id="KW-0694">RNA-binding</keyword>
<comment type="similarity">
    <text evidence="1 4">Belongs to the universal ribosomal protein uL22 family.</text>
</comment>
<protein>
    <recommendedName>
        <fullName evidence="6">50S ribosomal protein L22</fullName>
    </recommendedName>
</protein>
<evidence type="ECO:0000256" key="3">
    <source>
        <dbReference type="ARBA" id="ARBA00023274"/>
    </source>
</evidence>
<keyword evidence="2 4" id="KW-0689">Ribosomal protein</keyword>
<keyword evidence="5" id="KW-0699">rRNA-binding</keyword>
<dbReference type="GO" id="GO:0019843">
    <property type="term" value="F:rRNA binding"/>
    <property type="evidence" value="ECO:0007669"/>
    <property type="project" value="UniProtKB-KW"/>
</dbReference>
<evidence type="ECO:0000313" key="7">
    <source>
        <dbReference type="EMBL" id="QEK38906.1"/>
    </source>
</evidence>
<organism evidence="7 8">
    <name type="scientific">Candidatus Nesciobacter abundans</name>
    <dbReference type="NCBI Taxonomy" id="2601668"/>
    <lineage>
        <taxon>Bacteria</taxon>
        <taxon>Pseudomonadati</taxon>
        <taxon>Pseudomonadota</taxon>
        <taxon>Alphaproteobacteria</taxon>
        <taxon>Holosporales</taxon>
        <taxon>Holosporaceae</taxon>
        <taxon>Candidatus Nesciobacter</taxon>
    </lineage>
</organism>
<keyword evidence="3 4" id="KW-0687">Ribonucleoprotein</keyword>
<dbReference type="SUPFAM" id="SSF54843">
    <property type="entry name" value="Ribosomal protein L22"/>
    <property type="match status" value="1"/>
</dbReference>
<dbReference type="GO" id="GO:0003735">
    <property type="term" value="F:structural constituent of ribosome"/>
    <property type="evidence" value="ECO:0007669"/>
    <property type="project" value="InterPro"/>
</dbReference>
<evidence type="ECO:0000256" key="6">
    <source>
        <dbReference type="RuleBase" id="RU004008"/>
    </source>
</evidence>
<dbReference type="Proteomes" id="UP000324924">
    <property type="component" value="Chromosome"/>
</dbReference>
<dbReference type="Pfam" id="PF00237">
    <property type="entry name" value="Ribosomal_L22"/>
    <property type="match status" value="1"/>
</dbReference>
<name>A0A5C0UFM9_9PROT</name>
<comment type="function">
    <text evidence="6">This protein binds specifically to 23S rRNA; its binding is stimulated by other ribosomal proteins, e.g., L4, L17, and L20. It is important during the early stages of 50S assembly. It makes multiple contacts with different domains of the 23S rRNA in the assembled 50S subunit and ribosome.</text>
</comment>
<keyword evidence="8" id="KW-1185">Reference proteome</keyword>
<evidence type="ECO:0000256" key="2">
    <source>
        <dbReference type="ARBA" id="ARBA00022980"/>
    </source>
</evidence>
<dbReference type="Gene3D" id="3.90.470.10">
    <property type="entry name" value="Ribosomal protein L22/L17"/>
    <property type="match status" value="1"/>
</dbReference>
<dbReference type="OrthoDB" id="9805969at2"/>
<dbReference type="RefSeq" id="WP_148972029.1">
    <property type="nucleotide sequence ID" value="NZ_CP043314.1"/>
</dbReference>
<dbReference type="KEGG" id="nabu:FZC36_00435"/>
<dbReference type="GO" id="GO:0015934">
    <property type="term" value="C:large ribosomal subunit"/>
    <property type="evidence" value="ECO:0007669"/>
    <property type="project" value="InterPro"/>
</dbReference>
<evidence type="ECO:0000256" key="5">
    <source>
        <dbReference type="RuleBase" id="RU004006"/>
    </source>
</evidence>